<dbReference type="EMBL" id="JAFICZ010000001">
    <property type="protein sequence ID" value="MBP1293258.1"/>
    <property type="molecule type" value="Genomic_DNA"/>
</dbReference>
<evidence type="ECO:0000256" key="1">
    <source>
        <dbReference type="SAM" id="Phobius"/>
    </source>
</evidence>
<keyword evidence="1" id="KW-0812">Transmembrane</keyword>
<dbReference type="Proteomes" id="UP000673383">
    <property type="component" value="Unassembled WGS sequence"/>
</dbReference>
<dbReference type="AlphaFoldDB" id="A0A8I2C3W1"/>
<keyword evidence="1" id="KW-1133">Transmembrane helix</keyword>
<dbReference type="RefSeq" id="WP_172646624.1">
    <property type="nucleotide sequence ID" value="NZ_JAFICZ010000001.1"/>
</dbReference>
<protein>
    <submittedName>
        <fullName evidence="2">Uncharacterized protein</fullName>
    </submittedName>
</protein>
<evidence type="ECO:0000313" key="3">
    <source>
        <dbReference type="Proteomes" id="UP000673383"/>
    </source>
</evidence>
<comment type="caution">
    <text evidence="2">The sequence shown here is derived from an EMBL/GenBank/DDBJ whole genome shotgun (WGS) entry which is preliminary data.</text>
</comment>
<name>A0A8I2C3W1_BRAEL</name>
<sequence length="123" mass="12924">MKLPAILQGEARTRFLQGIAFGAVATMAIGFIWGGWVTGESARIMRTTAETSGRMSVLVPLCVAQFTATDGALAKFKAASAYSKENVVSEFVKNVASTSMDYSFAKACATGIETELANAATKS</sequence>
<gene>
    <name evidence="2" type="ORF">JOH49_003011</name>
</gene>
<accession>A0A8I2C3W1</accession>
<proteinExistence type="predicted"/>
<reference evidence="2" key="1">
    <citation type="submission" date="2021-02" db="EMBL/GenBank/DDBJ databases">
        <title>Genomic Encyclopedia of Type Strains, Phase IV (KMG-V): Genome sequencing to study the core and pangenomes of soil and plant-associated prokaryotes.</title>
        <authorList>
            <person name="Whitman W."/>
        </authorList>
    </citation>
    <scope>NUCLEOTIDE SEQUENCE</scope>
    <source>
        <strain evidence="2">USDA 406</strain>
    </source>
</reference>
<evidence type="ECO:0000313" key="2">
    <source>
        <dbReference type="EMBL" id="MBP1293258.1"/>
    </source>
</evidence>
<organism evidence="2 3">
    <name type="scientific">Bradyrhizobium elkanii</name>
    <dbReference type="NCBI Taxonomy" id="29448"/>
    <lineage>
        <taxon>Bacteria</taxon>
        <taxon>Pseudomonadati</taxon>
        <taxon>Pseudomonadota</taxon>
        <taxon>Alphaproteobacteria</taxon>
        <taxon>Hyphomicrobiales</taxon>
        <taxon>Nitrobacteraceae</taxon>
        <taxon>Bradyrhizobium</taxon>
    </lineage>
</organism>
<keyword evidence="1" id="KW-0472">Membrane</keyword>
<feature type="transmembrane region" description="Helical" evidence="1">
    <location>
        <begin position="15"/>
        <end position="36"/>
    </location>
</feature>